<comment type="caution">
    <text evidence="1">The sequence shown here is derived from an EMBL/GenBank/DDBJ whole genome shotgun (WGS) entry which is preliminary data.</text>
</comment>
<dbReference type="Proteomes" id="UP000028868">
    <property type="component" value="Unassembled WGS sequence"/>
</dbReference>
<proteinExistence type="predicted"/>
<dbReference type="AlphaFoldDB" id="A0A059NZ76"/>
<gene>
    <name evidence="1" type="ORF">BN983_01593</name>
</gene>
<sequence>MKKHEAFNFEHRLAGEFIYSGGKINGATKNVDMSGAMYSESHKTWIDKLDSSVWDVHSNGTFKALKYFAEYNTYISVRLLGSWDYRITRSSIGY</sequence>
<dbReference type="OrthoDB" id="2865081at2"/>
<name>A0A059NZ76_9BACI</name>
<keyword evidence="2" id="KW-1185">Reference proteome</keyword>
<accession>A0A059NZ76</accession>
<reference evidence="2" key="1">
    <citation type="submission" date="2014-03" db="EMBL/GenBank/DDBJ databases">
        <authorList>
            <person name="Urmite Genomes U."/>
        </authorList>
    </citation>
    <scope>NUCLEOTIDE SEQUENCE [LARGE SCALE GENOMIC DNA]</scope>
    <source>
        <strain evidence="2">HD-03</strain>
    </source>
</reference>
<evidence type="ECO:0000313" key="2">
    <source>
        <dbReference type="Proteomes" id="UP000028868"/>
    </source>
</evidence>
<organism evidence="1 2">
    <name type="scientific">Halobacillus karajensis</name>
    <dbReference type="NCBI Taxonomy" id="195088"/>
    <lineage>
        <taxon>Bacteria</taxon>
        <taxon>Bacillati</taxon>
        <taxon>Bacillota</taxon>
        <taxon>Bacilli</taxon>
        <taxon>Bacillales</taxon>
        <taxon>Bacillaceae</taxon>
        <taxon>Halobacillus</taxon>
    </lineage>
</organism>
<evidence type="ECO:0000313" key="1">
    <source>
        <dbReference type="EMBL" id="CDQ23367.1"/>
    </source>
</evidence>
<dbReference type="EMBL" id="CCDI010000001">
    <property type="protein sequence ID" value="CDQ23367.1"/>
    <property type="molecule type" value="Genomic_DNA"/>
</dbReference>
<dbReference type="RefSeq" id="WP_035507105.1">
    <property type="nucleotide sequence ID" value="NZ_CCDH010000001.1"/>
</dbReference>
<reference evidence="1 2" key="2">
    <citation type="submission" date="2014-05" db="EMBL/GenBank/DDBJ databases">
        <title>Draft genome sequence of Halobacillus karajensis HK-03.</title>
        <authorList>
            <person name="Khelaifia S."/>
            <person name="Croce O."/>
            <person name="Lagier J.C."/>
            <person name="Raoult D."/>
        </authorList>
    </citation>
    <scope>NUCLEOTIDE SEQUENCE [LARGE SCALE GENOMIC DNA]</scope>
    <source>
        <strain evidence="1 2">HD-03</strain>
    </source>
</reference>
<protein>
    <submittedName>
        <fullName evidence="1">Uncharacterized protein</fullName>
    </submittedName>
</protein>